<dbReference type="CDD" id="cd06558">
    <property type="entry name" value="crotonase-like"/>
    <property type="match status" value="1"/>
</dbReference>
<comment type="caution">
    <text evidence="5">The sequence shown here is derived from an EMBL/GenBank/DDBJ whole genome shotgun (WGS) entry which is preliminary data.</text>
</comment>
<dbReference type="EMBL" id="NNAY01003979">
    <property type="protein sequence ID" value="OXU18538.1"/>
    <property type="molecule type" value="Genomic_DNA"/>
</dbReference>
<feature type="region of interest" description="Disordered" evidence="4">
    <location>
        <begin position="83"/>
        <end position="121"/>
    </location>
</feature>
<dbReference type="Gene3D" id="3.90.226.10">
    <property type="entry name" value="2-enoyl-CoA Hydratase, Chain A, domain 1"/>
    <property type="match status" value="1"/>
</dbReference>
<feature type="compositionally biased region" description="Basic and acidic residues" evidence="4">
    <location>
        <begin position="1139"/>
        <end position="1161"/>
    </location>
</feature>
<organism evidence="5 6">
    <name type="scientific">Trichomalopsis sarcophagae</name>
    <dbReference type="NCBI Taxonomy" id="543379"/>
    <lineage>
        <taxon>Eukaryota</taxon>
        <taxon>Metazoa</taxon>
        <taxon>Ecdysozoa</taxon>
        <taxon>Arthropoda</taxon>
        <taxon>Hexapoda</taxon>
        <taxon>Insecta</taxon>
        <taxon>Pterygota</taxon>
        <taxon>Neoptera</taxon>
        <taxon>Endopterygota</taxon>
        <taxon>Hymenoptera</taxon>
        <taxon>Apocrita</taxon>
        <taxon>Proctotrupomorpha</taxon>
        <taxon>Chalcidoidea</taxon>
        <taxon>Pteromalidae</taxon>
        <taxon>Pteromalinae</taxon>
        <taxon>Trichomalopsis</taxon>
    </lineage>
</organism>
<dbReference type="InterPro" id="IPR029045">
    <property type="entry name" value="ClpP/crotonase-like_dom_sf"/>
</dbReference>
<feature type="compositionally biased region" description="Low complexity" evidence="4">
    <location>
        <begin position="1085"/>
        <end position="1099"/>
    </location>
</feature>
<feature type="compositionally biased region" description="Basic and acidic residues" evidence="4">
    <location>
        <begin position="848"/>
        <end position="858"/>
    </location>
</feature>
<accession>A0A232EJQ1</accession>
<feature type="compositionally biased region" description="Basic and acidic residues" evidence="4">
    <location>
        <begin position="1122"/>
        <end position="1132"/>
    </location>
</feature>
<feature type="region of interest" description="Disordered" evidence="4">
    <location>
        <begin position="425"/>
        <end position="454"/>
    </location>
</feature>
<reference evidence="5 6" key="1">
    <citation type="journal article" date="2017" name="Curr. Biol.">
        <title>The Evolution of Venom by Co-option of Single-Copy Genes.</title>
        <authorList>
            <person name="Martinson E.O."/>
            <person name="Mrinalini"/>
            <person name="Kelkar Y.D."/>
            <person name="Chang C.H."/>
            <person name="Werren J.H."/>
        </authorList>
    </citation>
    <scope>NUCLEOTIDE SEQUENCE [LARGE SCALE GENOMIC DNA]</scope>
    <source>
        <strain evidence="5 6">Alberta</strain>
        <tissue evidence="5">Whole body</tissue>
    </source>
</reference>
<evidence type="ECO:0000313" key="6">
    <source>
        <dbReference type="Proteomes" id="UP000215335"/>
    </source>
</evidence>
<dbReference type="InterPro" id="IPR051053">
    <property type="entry name" value="ECH/Chromodomain_protein"/>
</dbReference>
<keyword evidence="3" id="KW-0413">Isomerase</keyword>
<dbReference type="Proteomes" id="UP000215335">
    <property type="component" value="Unassembled WGS sequence"/>
</dbReference>
<protein>
    <submittedName>
        <fullName evidence="5">Uncharacterized protein</fullName>
    </submittedName>
</protein>
<dbReference type="GO" id="GO:0004165">
    <property type="term" value="F:delta(3)-delta(2)-enoyl-CoA isomerase activity"/>
    <property type="evidence" value="ECO:0007669"/>
    <property type="project" value="UniProtKB-ARBA"/>
</dbReference>
<dbReference type="Pfam" id="PF00378">
    <property type="entry name" value="ECH_1"/>
    <property type="match status" value="1"/>
</dbReference>
<dbReference type="SUPFAM" id="SSF52096">
    <property type="entry name" value="ClpP/crotonase"/>
    <property type="match status" value="1"/>
</dbReference>
<feature type="compositionally biased region" description="Basic and acidic residues" evidence="4">
    <location>
        <begin position="1106"/>
        <end position="1115"/>
    </location>
</feature>
<comment type="subcellular location">
    <subcellularLocation>
        <location evidence="1">Peroxisome</location>
    </subcellularLocation>
</comment>
<gene>
    <name evidence="5" type="ORF">TSAR_008165</name>
</gene>
<keyword evidence="6" id="KW-1185">Reference proteome</keyword>
<dbReference type="InterPro" id="IPR001753">
    <property type="entry name" value="Enoyl-CoA_hydra/iso"/>
</dbReference>
<feature type="compositionally biased region" description="Polar residues" evidence="4">
    <location>
        <begin position="1030"/>
        <end position="1040"/>
    </location>
</feature>
<dbReference type="InterPro" id="IPR014748">
    <property type="entry name" value="Enoyl-CoA_hydra_C"/>
</dbReference>
<dbReference type="STRING" id="543379.A0A232EJQ1"/>
<feature type="compositionally biased region" description="Polar residues" evidence="4">
    <location>
        <begin position="822"/>
        <end position="847"/>
    </location>
</feature>
<sequence>MEDHTGVYEQVIDASSTNPGSELVSSHLVQEIVVENDDRESSMNCGLSDGSEINLKNDSTNIHNNIETIKQDQICENYKNLASDNPRHKEQNIDNSVPQNQASDHKGITDFNDSTSDAPKSETDCRESIAEAILDPNESVPVINVNDTVPNLSKNQTLDDYNVLNNDQNIMDNLVTIKDEHTDKCDQAMGNIVTNKKETDSIIDNMQSEKIESMEIKSVSIDSEGGNENVNIAIEEIPVKSHCTDDANERYDNLKFKQLNSEITEEGDHPVLIEESIKATNIVINSDDVAVLTEFSSVEYNIQTEITKKEGVKVETEHKLHQITKSGTIKNSQDLTDNMLSIDMNNQESKHNDVSIYDELTNEEDEDELNLHLSSQSTENHRKVIQDIFDDWQDENGEEEVNQPSSTFKDNHDSVELELQSLLNDGAQQEETDSSINIEVTEKSSTENSKTKFVKSDKLSQLDKTAMEVKTFAQNKSPKLALNSTSIKDLSLGHLPRTLSQDELLDQKQKQQSPRPGVKVPGIHLTSQIASTTEVNEALKERLREKQKDLVTPKTVDIVFVKKITQRLSSQLSGAVSVPPLIPLQSTPITENHKIKDNKSETSEDEKFNKISSSTTADKELLAILEGDVDPDWSNLKSVTDESNKVSNSGEPHSTDVCTRPGSKLDPAVERELALKQLLELPNIPAKKNNPVSLKKIKKTGRSSNVANEVLESKSVDEIKTEIISLDSAEEESPKKSKTPKALKENNNQNMHRAATDTVIIDLGVEESRSGRKRKLTEKAREHELSVKRQKVPKVKPGPEKKSLHEFSENSKHMTDFDSPAINKSTNTSKAALEPNSSSPPKCSQTKLDAKQNKPEVKQSKVDIKAASSKSEIKQTGAKMAGTKGKITLVKPSKIGLLKKDVPISKRKLAVKNLLRQKMADKKSSIVRTKGQVSEKSLATGLLITKPKKVVTEIDKLLQDEGVVNLLYDVEQPDLKKRLIPITKSQKKVMDVEKAERELKLRTKLVRNAVLRLRNSNASAVKISPRSRRNMSVTENVSTQSEKKCGEPTKSPKSPVFTSASSDFIIPAKIRNAADASRIIRRHSSSSFSSASASPRVSIDMPPESIKLDESDLQTKSKRKLSHDSVEKPDTRKIKKKLAPKEEIKDTESSEKSSTKKELAKKITTRSNITSVSSTASIKTVCKNKKVPKNKTSSETLTNDAKSLKGQDELSACLAEAATALLSGISTIGSSRLSSGSTSRKKGSTNFSKTDDERVDSKKLFSNKEINVRHHGHLVQLILTPSTPVSGIRNAITVQVMNEMREALSILKNDDDCRVVLFTSTGTSFCEGLEVSALLQSNKDERKVRAEETAMAVKNFIKELAAFNKPIVAGVQGAAIGLGVTMLPLFDLVIASDKATFSTPYGKLGQIAEGAAVLTLSHSLGSAVTNELLLGGRVLTASEALRAGLVTRVLWPDRFQGELLPSLKTMSEQSSQSMEATKALLRQSLRQKLEMALESETLLLVKHWCSPECQEAMKIYIEEKGQ</sequence>
<feature type="region of interest" description="Disordered" evidence="4">
    <location>
        <begin position="1230"/>
        <end position="1251"/>
    </location>
</feature>
<dbReference type="GO" id="GO:0005777">
    <property type="term" value="C:peroxisome"/>
    <property type="evidence" value="ECO:0007669"/>
    <property type="project" value="UniProtKB-SubCell"/>
</dbReference>
<name>A0A232EJQ1_9HYME</name>
<feature type="region of interest" description="Disordered" evidence="4">
    <location>
        <begin position="639"/>
        <end position="663"/>
    </location>
</feature>
<feature type="compositionally biased region" description="Basic and acidic residues" evidence="4">
    <location>
        <begin position="777"/>
        <end position="787"/>
    </location>
</feature>
<feature type="region of interest" description="Disordered" evidence="4">
    <location>
        <begin position="724"/>
        <end position="858"/>
    </location>
</feature>
<feature type="region of interest" description="Disordered" evidence="4">
    <location>
        <begin position="1021"/>
        <end position="1058"/>
    </location>
</feature>
<feature type="region of interest" description="Disordered" evidence="4">
    <location>
        <begin position="1082"/>
        <end position="1163"/>
    </location>
</feature>
<evidence type="ECO:0000256" key="1">
    <source>
        <dbReference type="ARBA" id="ARBA00004275"/>
    </source>
</evidence>
<evidence type="ECO:0000313" key="5">
    <source>
        <dbReference type="EMBL" id="OXU18538.1"/>
    </source>
</evidence>
<feature type="compositionally biased region" description="Polar residues" evidence="4">
    <location>
        <begin position="93"/>
        <end position="102"/>
    </location>
</feature>
<dbReference type="Gene3D" id="1.10.12.10">
    <property type="entry name" value="Lyase 2-enoyl-coa Hydratase, Chain A, domain 2"/>
    <property type="match status" value="1"/>
</dbReference>
<proteinExistence type="predicted"/>
<dbReference type="PANTHER" id="PTHR43684:SF1">
    <property type="entry name" value="ENOYL-COA DELTA ISOMERASE 2"/>
    <property type="match status" value="1"/>
</dbReference>
<dbReference type="OrthoDB" id="6357915at2759"/>
<keyword evidence="2" id="KW-0576">Peroxisome</keyword>
<evidence type="ECO:0000256" key="2">
    <source>
        <dbReference type="ARBA" id="ARBA00023140"/>
    </source>
</evidence>
<evidence type="ECO:0000256" key="4">
    <source>
        <dbReference type="SAM" id="MobiDB-lite"/>
    </source>
</evidence>
<feature type="compositionally biased region" description="Basic and acidic residues" evidence="4">
    <location>
        <begin position="797"/>
        <end position="816"/>
    </location>
</feature>
<evidence type="ECO:0000256" key="3">
    <source>
        <dbReference type="ARBA" id="ARBA00023235"/>
    </source>
</evidence>
<dbReference type="PANTHER" id="PTHR43684">
    <property type="match status" value="1"/>
</dbReference>